<proteinExistence type="predicted"/>
<dbReference type="InterPro" id="IPR008628">
    <property type="entry name" value="GPP34-like"/>
</dbReference>
<keyword evidence="4" id="KW-0472">Membrane</keyword>
<organism evidence="5 6">
    <name type="scientific">Saccharopolyspora rosea</name>
    <dbReference type="NCBI Taxonomy" id="524884"/>
    <lineage>
        <taxon>Bacteria</taxon>
        <taxon>Bacillati</taxon>
        <taxon>Actinomycetota</taxon>
        <taxon>Actinomycetes</taxon>
        <taxon>Pseudonocardiales</taxon>
        <taxon>Pseudonocardiaceae</taxon>
        <taxon>Saccharopolyspora</taxon>
    </lineage>
</organism>
<evidence type="ECO:0000256" key="4">
    <source>
        <dbReference type="ARBA" id="ARBA00023136"/>
    </source>
</evidence>
<dbReference type="Proteomes" id="UP001597018">
    <property type="component" value="Unassembled WGS sequence"/>
</dbReference>
<accession>A0ABW3FMW9</accession>
<keyword evidence="6" id="KW-1185">Reference proteome</keyword>
<dbReference type="InterPro" id="IPR038261">
    <property type="entry name" value="GPP34-like_sf"/>
</dbReference>
<sequence>MTQLSLPEEFVLLLHKDGGGYHTSADHTGAAELGELVLRGRIRFEGRKLQLVDPSPTGEQWADTALALLARRAGAKNKRLDAARFIQSRRGTRTTHCESLVRRGLMRCERKSLLGIGYRRYYPDTAAREALIGELRAVARGEQQVDNRTALLAALSHATGLVRTWRLPKQELKRLKQISRGEQLGAAVEAVVASAAAAVAAGTIAATTAATTGGS</sequence>
<comment type="subcellular location">
    <subcellularLocation>
        <location evidence="1">Golgi apparatus membrane</location>
        <topology evidence="1">Peripheral membrane protein</topology>
        <orientation evidence="1">Cytoplasmic side</orientation>
    </subcellularLocation>
</comment>
<dbReference type="Gene3D" id="1.10.3630.10">
    <property type="entry name" value="yeast vps74-n-term truncation variant domain like"/>
    <property type="match status" value="1"/>
</dbReference>
<dbReference type="Pfam" id="PF05719">
    <property type="entry name" value="GPP34"/>
    <property type="match status" value="1"/>
</dbReference>
<reference evidence="6" key="1">
    <citation type="journal article" date="2019" name="Int. J. Syst. Evol. Microbiol.">
        <title>The Global Catalogue of Microorganisms (GCM) 10K type strain sequencing project: providing services to taxonomists for standard genome sequencing and annotation.</title>
        <authorList>
            <consortium name="The Broad Institute Genomics Platform"/>
            <consortium name="The Broad Institute Genome Sequencing Center for Infectious Disease"/>
            <person name="Wu L."/>
            <person name="Ma J."/>
        </authorList>
    </citation>
    <scope>NUCLEOTIDE SEQUENCE [LARGE SCALE GENOMIC DNA]</scope>
    <source>
        <strain evidence="6">CCUG 56401</strain>
    </source>
</reference>
<protein>
    <submittedName>
        <fullName evidence="5">GPP34 family phosphoprotein</fullName>
    </submittedName>
</protein>
<evidence type="ECO:0000313" key="5">
    <source>
        <dbReference type="EMBL" id="MFD0918194.1"/>
    </source>
</evidence>
<evidence type="ECO:0000256" key="1">
    <source>
        <dbReference type="ARBA" id="ARBA00004255"/>
    </source>
</evidence>
<dbReference type="RefSeq" id="WP_345601500.1">
    <property type="nucleotide sequence ID" value="NZ_BAABLT010000034.1"/>
</dbReference>
<evidence type="ECO:0000256" key="2">
    <source>
        <dbReference type="ARBA" id="ARBA00023034"/>
    </source>
</evidence>
<keyword evidence="3" id="KW-0446">Lipid-binding</keyword>
<comment type="caution">
    <text evidence="5">The sequence shown here is derived from an EMBL/GenBank/DDBJ whole genome shotgun (WGS) entry which is preliminary data.</text>
</comment>
<dbReference type="EMBL" id="JBHTIW010000001">
    <property type="protein sequence ID" value="MFD0918194.1"/>
    <property type="molecule type" value="Genomic_DNA"/>
</dbReference>
<evidence type="ECO:0000256" key="3">
    <source>
        <dbReference type="ARBA" id="ARBA00023121"/>
    </source>
</evidence>
<keyword evidence="2" id="KW-0333">Golgi apparatus</keyword>
<evidence type="ECO:0000313" key="6">
    <source>
        <dbReference type="Proteomes" id="UP001597018"/>
    </source>
</evidence>
<name>A0ABW3FMW9_9PSEU</name>
<gene>
    <name evidence="5" type="ORF">ACFQ16_00410</name>
</gene>